<proteinExistence type="predicted"/>
<feature type="domain" description="IclR-ED" evidence="5">
    <location>
        <begin position="86"/>
        <end position="278"/>
    </location>
</feature>
<dbReference type="GO" id="GO:0003700">
    <property type="term" value="F:DNA-binding transcription factor activity"/>
    <property type="evidence" value="ECO:0007669"/>
    <property type="project" value="TreeGrafter"/>
</dbReference>
<evidence type="ECO:0000256" key="3">
    <source>
        <dbReference type="ARBA" id="ARBA00023163"/>
    </source>
</evidence>
<dbReference type="GO" id="GO:0003677">
    <property type="term" value="F:DNA binding"/>
    <property type="evidence" value="ECO:0007669"/>
    <property type="project" value="UniProtKB-KW"/>
</dbReference>
<dbReference type="Pfam" id="PF01614">
    <property type="entry name" value="IclR_C"/>
    <property type="match status" value="1"/>
</dbReference>
<sequence length="291" mass="32642">MSQIAWVAFRSRSDTCREIKDQQLSHIGRYFNTLELLLSHPGGLALSEISEQTQVAMATAHRILSALRERGYVHQDEQDHYCLTLKIPSMGVNYITETGFARIMQPLLNELASETGEHVRLAEVAEDHLTWVLQATKNTKGLQYRRALDEKITPHTTAAGKAWLSTMSDERAMRILAAWDIENSREYAGPNARVTIREIFDDIALIRKEGHAIVREEGEVGVCVVAVPVFDMSRPHSSPPVATLSIAGPIARMREETLDAHIEHLKRSAIKVGEYWSLWTSVSGEHSPPAR</sequence>
<dbReference type="SUPFAM" id="SSF55781">
    <property type="entry name" value="GAF domain-like"/>
    <property type="match status" value="1"/>
</dbReference>
<dbReference type="InterPro" id="IPR050707">
    <property type="entry name" value="HTH_MetabolicPath_Reg"/>
</dbReference>
<keyword evidence="1" id="KW-0805">Transcription regulation</keyword>
<dbReference type="PROSITE" id="PS51077">
    <property type="entry name" value="HTH_ICLR"/>
    <property type="match status" value="1"/>
</dbReference>
<gene>
    <name evidence="6" type="ORF">G3435_09300</name>
    <name evidence="7" type="ORF">G3436_19415</name>
</gene>
<keyword evidence="3" id="KW-0804">Transcription</keyword>
<keyword evidence="2" id="KW-0238">DNA-binding</keyword>
<organism evidence="7 9">
    <name type="scientific">Pseudomonas brassicae</name>
    <dbReference type="NCBI Taxonomy" id="2708063"/>
    <lineage>
        <taxon>Bacteria</taxon>
        <taxon>Pseudomonadati</taxon>
        <taxon>Pseudomonadota</taxon>
        <taxon>Gammaproteobacteria</taxon>
        <taxon>Pseudomonadales</taxon>
        <taxon>Pseudomonadaceae</taxon>
        <taxon>Pseudomonas</taxon>
    </lineage>
</organism>
<dbReference type="PANTHER" id="PTHR30136">
    <property type="entry name" value="HELIX-TURN-HELIX TRANSCRIPTIONAL REGULATOR, ICLR FAMILY"/>
    <property type="match status" value="1"/>
</dbReference>
<dbReference type="EMBL" id="JAAHBV010000186">
    <property type="protein sequence ID" value="NER60131.1"/>
    <property type="molecule type" value="Genomic_DNA"/>
</dbReference>
<dbReference type="InterPro" id="IPR014757">
    <property type="entry name" value="Tscrpt_reg_IclR_C"/>
</dbReference>
<accession>A0A6B3NQI7</accession>
<dbReference type="AlphaFoldDB" id="A0A6B3NQI7"/>
<dbReference type="InterPro" id="IPR036388">
    <property type="entry name" value="WH-like_DNA-bd_sf"/>
</dbReference>
<dbReference type="SMART" id="SM00346">
    <property type="entry name" value="HTH_ICLR"/>
    <property type="match status" value="1"/>
</dbReference>
<evidence type="ECO:0000313" key="9">
    <source>
        <dbReference type="Proteomes" id="UP000482634"/>
    </source>
</evidence>
<comment type="caution">
    <text evidence="7">The sequence shown here is derived from an EMBL/GenBank/DDBJ whole genome shotgun (WGS) entry which is preliminary data.</text>
</comment>
<dbReference type="PANTHER" id="PTHR30136:SF35">
    <property type="entry name" value="HTH-TYPE TRANSCRIPTIONAL REGULATOR RV1719"/>
    <property type="match status" value="1"/>
</dbReference>
<protein>
    <submittedName>
        <fullName evidence="7">IclR family transcriptional regulator</fullName>
    </submittedName>
</protein>
<dbReference type="Proteomes" id="UP000482634">
    <property type="component" value="Unassembled WGS sequence"/>
</dbReference>
<dbReference type="PROSITE" id="PS51078">
    <property type="entry name" value="ICLR_ED"/>
    <property type="match status" value="1"/>
</dbReference>
<evidence type="ECO:0000313" key="6">
    <source>
        <dbReference type="EMBL" id="NER60131.1"/>
    </source>
</evidence>
<reference evidence="8 9" key="1">
    <citation type="submission" date="2020-02" db="EMBL/GenBank/DDBJ databases">
        <title>Broccoli isolated Pseudomonas sp.</title>
        <authorList>
            <person name="Fujikawa T."/>
            <person name="Sawada H."/>
        </authorList>
    </citation>
    <scope>NUCLEOTIDE SEQUENCE [LARGE SCALE GENOMIC DNA]</scope>
    <source>
        <strain evidence="7 9">MAFF212427</strain>
        <strain evidence="6 8">MAFF212428</strain>
    </source>
</reference>
<dbReference type="Pfam" id="PF09339">
    <property type="entry name" value="HTH_IclR"/>
    <property type="match status" value="1"/>
</dbReference>
<feature type="domain" description="HTH iclR-type" evidence="4">
    <location>
        <begin position="24"/>
        <end position="85"/>
    </location>
</feature>
<keyword evidence="9" id="KW-1185">Reference proteome</keyword>
<dbReference type="EMBL" id="JAAHBU010000301">
    <property type="protein sequence ID" value="NER65632.1"/>
    <property type="molecule type" value="Genomic_DNA"/>
</dbReference>
<evidence type="ECO:0000259" key="5">
    <source>
        <dbReference type="PROSITE" id="PS51078"/>
    </source>
</evidence>
<accession>A0A6M0CRJ8</accession>
<dbReference type="GO" id="GO:0045892">
    <property type="term" value="P:negative regulation of DNA-templated transcription"/>
    <property type="evidence" value="ECO:0007669"/>
    <property type="project" value="TreeGrafter"/>
</dbReference>
<dbReference type="Proteomes" id="UP000480410">
    <property type="component" value="Unassembled WGS sequence"/>
</dbReference>
<dbReference type="SUPFAM" id="SSF46785">
    <property type="entry name" value="Winged helix' DNA-binding domain"/>
    <property type="match status" value="1"/>
</dbReference>
<name>A0A6B3NQI7_9PSED</name>
<evidence type="ECO:0000313" key="7">
    <source>
        <dbReference type="EMBL" id="NER65632.1"/>
    </source>
</evidence>
<evidence type="ECO:0000259" key="4">
    <source>
        <dbReference type="PROSITE" id="PS51077"/>
    </source>
</evidence>
<evidence type="ECO:0000256" key="2">
    <source>
        <dbReference type="ARBA" id="ARBA00023125"/>
    </source>
</evidence>
<dbReference type="RefSeq" id="WP_163948233.1">
    <property type="nucleotide sequence ID" value="NZ_JAAHBU010000301.1"/>
</dbReference>
<dbReference type="InterPro" id="IPR029016">
    <property type="entry name" value="GAF-like_dom_sf"/>
</dbReference>
<dbReference type="Gene3D" id="3.30.450.40">
    <property type="match status" value="1"/>
</dbReference>
<evidence type="ECO:0000256" key="1">
    <source>
        <dbReference type="ARBA" id="ARBA00023015"/>
    </source>
</evidence>
<dbReference type="Gene3D" id="1.10.10.10">
    <property type="entry name" value="Winged helix-like DNA-binding domain superfamily/Winged helix DNA-binding domain"/>
    <property type="match status" value="1"/>
</dbReference>
<dbReference type="InterPro" id="IPR005471">
    <property type="entry name" value="Tscrpt_reg_IclR_N"/>
</dbReference>
<evidence type="ECO:0000313" key="8">
    <source>
        <dbReference type="Proteomes" id="UP000480410"/>
    </source>
</evidence>
<dbReference type="InterPro" id="IPR036390">
    <property type="entry name" value="WH_DNA-bd_sf"/>
</dbReference>